<dbReference type="InterPro" id="IPR027417">
    <property type="entry name" value="P-loop_NTPase"/>
</dbReference>
<dbReference type="EMBL" id="FMTM01000005">
    <property type="protein sequence ID" value="SCW68148.1"/>
    <property type="molecule type" value="Genomic_DNA"/>
</dbReference>
<dbReference type="GO" id="GO:0005524">
    <property type="term" value="F:ATP binding"/>
    <property type="evidence" value="ECO:0007669"/>
    <property type="project" value="UniProtKB-KW"/>
</dbReference>
<comment type="function">
    <text evidence="6">Part of the ABC transporter complex HmuTUV involved in hemin import. Responsible for energy coupling to the transport system.</text>
</comment>
<evidence type="ECO:0000256" key="4">
    <source>
        <dbReference type="ARBA" id="ARBA00022840"/>
    </source>
</evidence>
<proteinExistence type="inferred from homology"/>
<evidence type="ECO:0000256" key="2">
    <source>
        <dbReference type="ARBA" id="ARBA00022448"/>
    </source>
</evidence>
<dbReference type="PANTHER" id="PTHR42794:SF1">
    <property type="entry name" value="HEMIN IMPORT ATP-BINDING PROTEIN HMUV"/>
    <property type="match status" value="1"/>
</dbReference>
<feature type="domain" description="ABC transporter" evidence="7">
    <location>
        <begin position="2"/>
        <end position="241"/>
    </location>
</feature>
<evidence type="ECO:0000256" key="1">
    <source>
        <dbReference type="ARBA" id="ARBA00005417"/>
    </source>
</evidence>
<dbReference type="SMART" id="SM00382">
    <property type="entry name" value="AAA"/>
    <property type="match status" value="1"/>
</dbReference>
<dbReference type="PROSITE" id="PS00211">
    <property type="entry name" value="ABC_TRANSPORTER_1"/>
    <property type="match status" value="1"/>
</dbReference>
<sequence length="264" mass="27990">MIELSCISVRLSGKTIVHDVSFTAKAGQLTAIAGPNGSGKTTTMKAISGELSCDGSVRINGEEVKTMQPWQLAAIRGVLPQASAISFPFTVREVVRMGLTTGLNLHPEQAEQIAARALAAVDLVGFEGRFYQELSGGEQQRVQLARVLCQICEPVVDGQPCWLLLDEPVSSLDISHQLTIMSLARKFCDAGGGVIAVMHDLNLTALFADQIVLMKAGGLAAAGSVGDVLTDERMQSVFGCRLRINQVPMDGTAFVLAHSALAGR</sequence>
<gene>
    <name evidence="8" type="ORF">SAMN02927900_03816</name>
</gene>
<dbReference type="AlphaFoldDB" id="A0A1G4SGF5"/>
<accession>A0A1G4SGF5</accession>
<protein>
    <submittedName>
        <fullName evidence="8">Iron complex transport system ATP-binding protein</fullName>
    </submittedName>
</protein>
<dbReference type="Proteomes" id="UP000199542">
    <property type="component" value="Unassembled WGS sequence"/>
</dbReference>
<reference evidence="8 9" key="1">
    <citation type="submission" date="2016-10" db="EMBL/GenBank/DDBJ databases">
        <authorList>
            <person name="de Groot N.N."/>
        </authorList>
    </citation>
    <scope>NUCLEOTIDE SEQUENCE [LARGE SCALE GENOMIC DNA]</scope>
    <source>
        <strain evidence="8 9">CGMCC 1.3401</strain>
    </source>
</reference>
<comment type="similarity">
    <text evidence="1">Belongs to the ABC transporter superfamily.</text>
</comment>
<evidence type="ECO:0000256" key="6">
    <source>
        <dbReference type="ARBA" id="ARBA00037066"/>
    </source>
</evidence>
<dbReference type="RefSeq" id="WP_092586433.1">
    <property type="nucleotide sequence ID" value="NZ_FMTM01000005.1"/>
</dbReference>
<dbReference type="GO" id="GO:0016887">
    <property type="term" value="F:ATP hydrolysis activity"/>
    <property type="evidence" value="ECO:0007669"/>
    <property type="project" value="InterPro"/>
</dbReference>
<dbReference type="InterPro" id="IPR003439">
    <property type="entry name" value="ABC_transporter-like_ATP-bd"/>
</dbReference>
<dbReference type="SUPFAM" id="SSF52540">
    <property type="entry name" value="P-loop containing nucleoside triphosphate hydrolases"/>
    <property type="match status" value="1"/>
</dbReference>
<dbReference type="InterPro" id="IPR003593">
    <property type="entry name" value="AAA+_ATPase"/>
</dbReference>
<keyword evidence="3" id="KW-0547">Nucleotide-binding</keyword>
<keyword evidence="4 8" id="KW-0067">ATP-binding</keyword>
<organism evidence="8 9">
    <name type="scientific">Rhizobium mongolense subsp. loessense</name>
    <dbReference type="NCBI Taxonomy" id="158890"/>
    <lineage>
        <taxon>Bacteria</taxon>
        <taxon>Pseudomonadati</taxon>
        <taxon>Pseudomonadota</taxon>
        <taxon>Alphaproteobacteria</taxon>
        <taxon>Hyphomicrobiales</taxon>
        <taxon>Rhizobiaceae</taxon>
        <taxon>Rhizobium/Agrobacterium group</taxon>
        <taxon>Rhizobium</taxon>
    </lineage>
</organism>
<dbReference type="PROSITE" id="PS50893">
    <property type="entry name" value="ABC_TRANSPORTER_2"/>
    <property type="match status" value="1"/>
</dbReference>
<evidence type="ECO:0000256" key="5">
    <source>
        <dbReference type="ARBA" id="ARBA00022967"/>
    </source>
</evidence>
<dbReference type="Gene3D" id="3.40.50.300">
    <property type="entry name" value="P-loop containing nucleotide triphosphate hydrolases"/>
    <property type="match status" value="1"/>
</dbReference>
<dbReference type="CDD" id="cd03214">
    <property type="entry name" value="ABC_Iron-Siderophores_B12_Hemin"/>
    <property type="match status" value="1"/>
</dbReference>
<evidence type="ECO:0000259" key="7">
    <source>
        <dbReference type="PROSITE" id="PS50893"/>
    </source>
</evidence>
<keyword evidence="5" id="KW-1278">Translocase</keyword>
<evidence type="ECO:0000313" key="9">
    <source>
        <dbReference type="Proteomes" id="UP000199542"/>
    </source>
</evidence>
<dbReference type="InterPro" id="IPR017871">
    <property type="entry name" value="ABC_transporter-like_CS"/>
</dbReference>
<dbReference type="NCBIfam" id="NF010068">
    <property type="entry name" value="PRK13548.1"/>
    <property type="match status" value="1"/>
</dbReference>
<dbReference type="PANTHER" id="PTHR42794">
    <property type="entry name" value="HEMIN IMPORT ATP-BINDING PROTEIN HMUV"/>
    <property type="match status" value="1"/>
</dbReference>
<dbReference type="Pfam" id="PF00005">
    <property type="entry name" value="ABC_tran"/>
    <property type="match status" value="1"/>
</dbReference>
<keyword evidence="2" id="KW-0813">Transport</keyword>
<name>A0A1G4SGF5_9HYPH</name>
<evidence type="ECO:0000256" key="3">
    <source>
        <dbReference type="ARBA" id="ARBA00022741"/>
    </source>
</evidence>
<evidence type="ECO:0000313" key="8">
    <source>
        <dbReference type="EMBL" id="SCW68148.1"/>
    </source>
</evidence>